<comment type="caution">
    <text evidence="2">The sequence shown here is derived from an EMBL/GenBank/DDBJ whole genome shotgun (WGS) entry which is preliminary data.</text>
</comment>
<keyword evidence="3" id="KW-1185">Reference proteome</keyword>
<dbReference type="Proteomes" id="UP000887013">
    <property type="component" value="Unassembled WGS sequence"/>
</dbReference>
<feature type="region of interest" description="Disordered" evidence="1">
    <location>
        <begin position="41"/>
        <end position="64"/>
    </location>
</feature>
<accession>A0A8X6TFJ3</accession>
<proteinExistence type="predicted"/>
<name>A0A8X6TFJ3_NEPPI</name>
<gene>
    <name evidence="2" type="ORF">NPIL_674861</name>
</gene>
<sequence>MWLLPTEQAANSSVTSRIISNDWGRVLRSYAALEPLKSDVPCVPPPPRTEEIRKEKSEWGSGPHGVATYQWSSCQTRTMNCKREIP</sequence>
<evidence type="ECO:0000256" key="1">
    <source>
        <dbReference type="SAM" id="MobiDB-lite"/>
    </source>
</evidence>
<dbReference type="AlphaFoldDB" id="A0A8X6TFJ3"/>
<organism evidence="2 3">
    <name type="scientific">Nephila pilipes</name>
    <name type="common">Giant wood spider</name>
    <name type="synonym">Nephila maculata</name>
    <dbReference type="NCBI Taxonomy" id="299642"/>
    <lineage>
        <taxon>Eukaryota</taxon>
        <taxon>Metazoa</taxon>
        <taxon>Ecdysozoa</taxon>
        <taxon>Arthropoda</taxon>
        <taxon>Chelicerata</taxon>
        <taxon>Arachnida</taxon>
        <taxon>Araneae</taxon>
        <taxon>Araneomorphae</taxon>
        <taxon>Entelegynae</taxon>
        <taxon>Araneoidea</taxon>
        <taxon>Nephilidae</taxon>
        <taxon>Nephila</taxon>
    </lineage>
</organism>
<dbReference type="EMBL" id="BMAW01055817">
    <property type="protein sequence ID" value="GFT02872.1"/>
    <property type="molecule type" value="Genomic_DNA"/>
</dbReference>
<protein>
    <submittedName>
        <fullName evidence="2">Uncharacterized protein</fullName>
    </submittedName>
</protein>
<feature type="compositionally biased region" description="Basic and acidic residues" evidence="1">
    <location>
        <begin position="48"/>
        <end position="58"/>
    </location>
</feature>
<evidence type="ECO:0000313" key="2">
    <source>
        <dbReference type="EMBL" id="GFT02872.1"/>
    </source>
</evidence>
<reference evidence="2" key="1">
    <citation type="submission" date="2020-08" db="EMBL/GenBank/DDBJ databases">
        <title>Multicomponent nature underlies the extraordinary mechanical properties of spider dragline silk.</title>
        <authorList>
            <person name="Kono N."/>
            <person name="Nakamura H."/>
            <person name="Mori M."/>
            <person name="Yoshida Y."/>
            <person name="Ohtoshi R."/>
            <person name="Malay A.D."/>
            <person name="Moran D.A.P."/>
            <person name="Tomita M."/>
            <person name="Numata K."/>
            <person name="Arakawa K."/>
        </authorList>
    </citation>
    <scope>NUCLEOTIDE SEQUENCE</scope>
</reference>
<evidence type="ECO:0000313" key="3">
    <source>
        <dbReference type="Proteomes" id="UP000887013"/>
    </source>
</evidence>